<dbReference type="GO" id="GO:0008237">
    <property type="term" value="F:metallopeptidase activity"/>
    <property type="evidence" value="ECO:0007669"/>
    <property type="project" value="InterPro"/>
</dbReference>
<dbReference type="Gene3D" id="3.40.390.10">
    <property type="entry name" value="Collagenase (Catalytic Domain)"/>
    <property type="match status" value="1"/>
</dbReference>
<name>A0A224YP90_9ACAR</name>
<reference evidence="1" key="1">
    <citation type="journal article" date="2017" name="Parasit. Vectors">
        <title>Sialotranscriptomics of Rhipicephalus zambeziensis reveals intricate expression profiles of secretory proteins and suggests tight temporal transcriptional regulation during blood-feeding.</title>
        <authorList>
            <person name="de Castro M.H."/>
            <person name="de Klerk D."/>
            <person name="Pienaar R."/>
            <person name="Rees D.J.G."/>
            <person name="Mans B.J."/>
        </authorList>
    </citation>
    <scope>NUCLEOTIDE SEQUENCE</scope>
    <source>
        <tissue evidence="1">Salivary glands</tissue>
    </source>
</reference>
<dbReference type="EMBL" id="GFPF01004927">
    <property type="protein sequence ID" value="MAA16073.1"/>
    <property type="molecule type" value="Transcribed_RNA"/>
</dbReference>
<proteinExistence type="predicted"/>
<dbReference type="AlphaFoldDB" id="A0A224YP90"/>
<dbReference type="InterPro" id="IPR024079">
    <property type="entry name" value="MetalloPept_cat_dom_sf"/>
</dbReference>
<evidence type="ECO:0000313" key="1">
    <source>
        <dbReference type="EMBL" id="MAA16073.1"/>
    </source>
</evidence>
<accession>A0A224YP90</accession>
<dbReference type="SUPFAM" id="SSF55486">
    <property type="entry name" value="Metalloproteases ('zincins'), catalytic domain"/>
    <property type="match status" value="1"/>
</dbReference>
<sequence>MLMMSDNLAKYRRLSRRSAAVMIHCTILSLLTIQPCSGFIVYPKLLESRMEGGPLTLHVHPGLILNLEKSSIFANNLHFVSSSNENSDHIVVNGQHLERNLYHDATHMSSVIVEQVPRGVEVRGIVTYRHRIYPLVESRSTEGDIPHVIEEIEEAQESGHDEGGGHGTDDLQDLHCASFEMEHDNVKPQLHEEFIVEVCIVVSKNYSASFNSDDDLVNYVGAMFNWAAMPYFDMQCPRIRFQINNITKVEDDFLFRNESCGISTDIHKFGYNASVCGYNAEETINNTVDYIKACFDGNCDIVYHLTSKEIFLIRNGSFQTEVAGLTTLAGVCSVERFAVGEDLPHTYNGRVTVAHEIGHFVLPKSCINVSTSANYTNDFLPGENITEEQFCKSMHPGIQVIPRHKKDTKECHVNCCWNGTSEEYVYSEENSEEEYSDAMDESTAVYHNIAYDDYCSLDGMLDGMACGENKTCYRSECSNHNWTEIRLKYHTLRTFP</sequence>
<organism evidence="1">
    <name type="scientific">Rhipicephalus zambeziensis</name>
    <dbReference type="NCBI Taxonomy" id="60191"/>
    <lineage>
        <taxon>Eukaryota</taxon>
        <taxon>Metazoa</taxon>
        <taxon>Ecdysozoa</taxon>
        <taxon>Arthropoda</taxon>
        <taxon>Chelicerata</taxon>
        <taxon>Arachnida</taxon>
        <taxon>Acari</taxon>
        <taxon>Parasitiformes</taxon>
        <taxon>Ixodida</taxon>
        <taxon>Ixodoidea</taxon>
        <taxon>Ixodidae</taxon>
        <taxon>Rhipicephalinae</taxon>
        <taxon>Rhipicephalus</taxon>
        <taxon>Rhipicephalus</taxon>
    </lineage>
</organism>
<protein>
    <submittedName>
        <fullName evidence="1">Reprolysin</fullName>
    </submittedName>
</protein>